<name>A0A9P5P0U9_GYMJU</name>
<dbReference type="OrthoDB" id="3256444at2759"/>
<gene>
    <name evidence="1" type="ORF">CPB84DRAFT_1641271</name>
</gene>
<evidence type="ECO:0000313" key="1">
    <source>
        <dbReference type="EMBL" id="KAF8910494.1"/>
    </source>
</evidence>
<reference evidence="1" key="1">
    <citation type="submission" date="2020-11" db="EMBL/GenBank/DDBJ databases">
        <authorList>
            <consortium name="DOE Joint Genome Institute"/>
            <person name="Ahrendt S."/>
            <person name="Riley R."/>
            <person name="Andreopoulos W."/>
            <person name="LaButti K."/>
            <person name="Pangilinan J."/>
            <person name="Ruiz-duenas F.J."/>
            <person name="Barrasa J.M."/>
            <person name="Sanchez-Garcia M."/>
            <person name="Camarero S."/>
            <person name="Miyauchi S."/>
            <person name="Serrano A."/>
            <person name="Linde D."/>
            <person name="Babiker R."/>
            <person name="Drula E."/>
            <person name="Ayuso-Fernandez I."/>
            <person name="Pacheco R."/>
            <person name="Padilla G."/>
            <person name="Ferreira P."/>
            <person name="Barriuso J."/>
            <person name="Kellner H."/>
            <person name="Castanera R."/>
            <person name="Alfaro M."/>
            <person name="Ramirez L."/>
            <person name="Pisabarro A.G."/>
            <person name="Kuo A."/>
            <person name="Tritt A."/>
            <person name="Lipzen A."/>
            <person name="He G."/>
            <person name="Yan M."/>
            <person name="Ng V."/>
            <person name="Cullen D."/>
            <person name="Martin F."/>
            <person name="Rosso M.-N."/>
            <person name="Henrissat B."/>
            <person name="Hibbett D."/>
            <person name="Martinez A.T."/>
            <person name="Grigoriev I.V."/>
        </authorList>
    </citation>
    <scope>NUCLEOTIDE SEQUENCE</scope>
    <source>
        <strain evidence="1">AH 44721</strain>
    </source>
</reference>
<protein>
    <submittedName>
        <fullName evidence="1">Uncharacterized protein</fullName>
    </submittedName>
</protein>
<proteinExistence type="predicted"/>
<feature type="non-terminal residue" evidence="1">
    <location>
        <position position="1"/>
    </location>
</feature>
<comment type="caution">
    <text evidence="1">The sequence shown here is derived from an EMBL/GenBank/DDBJ whole genome shotgun (WGS) entry which is preliminary data.</text>
</comment>
<feature type="non-terminal residue" evidence="1">
    <location>
        <position position="142"/>
    </location>
</feature>
<dbReference type="Proteomes" id="UP000724874">
    <property type="component" value="Unassembled WGS sequence"/>
</dbReference>
<evidence type="ECO:0000313" key="2">
    <source>
        <dbReference type="Proteomes" id="UP000724874"/>
    </source>
</evidence>
<organism evidence="1 2">
    <name type="scientific">Gymnopilus junonius</name>
    <name type="common">Spectacular rustgill mushroom</name>
    <name type="synonym">Gymnopilus spectabilis subsp. junonius</name>
    <dbReference type="NCBI Taxonomy" id="109634"/>
    <lineage>
        <taxon>Eukaryota</taxon>
        <taxon>Fungi</taxon>
        <taxon>Dikarya</taxon>
        <taxon>Basidiomycota</taxon>
        <taxon>Agaricomycotina</taxon>
        <taxon>Agaricomycetes</taxon>
        <taxon>Agaricomycetidae</taxon>
        <taxon>Agaricales</taxon>
        <taxon>Agaricineae</taxon>
        <taxon>Hymenogastraceae</taxon>
        <taxon>Gymnopilus</taxon>
    </lineage>
</organism>
<dbReference type="EMBL" id="JADNYJ010000006">
    <property type="protein sequence ID" value="KAF8910494.1"/>
    <property type="molecule type" value="Genomic_DNA"/>
</dbReference>
<accession>A0A9P5P0U9</accession>
<sequence length="142" mass="16580">LVSDATTLRRHMQSAHAAVYRKWCKMNGFESMLPEDSKARRAALLEETLHQTEVDEHFQKQKLEDKPQPYSDKVFEEAAIQWLIETDQPVQAFEHPMFKKMIEIAGHATCEVKIPSRKQTRAAILKTFKEQMRALSERLNVR</sequence>
<dbReference type="AlphaFoldDB" id="A0A9P5P0U9"/>
<keyword evidence="2" id="KW-1185">Reference proteome</keyword>